<protein>
    <recommendedName>
        <fullName evidence="1">N,N-dimethylformamidase alpha subunit domain-containing protein</fullName>
    </recommendedName>
</protein>
<evidence type="ECO:0000313" key="2">
    <source>
        <dbReference type="EMBL" id="SVC92376.1"/>
    </source>
</evidence>
<feature type="domain" description="N,N-dimethylformamidase alpha subunit" evidence="1">
    <location>
        <begin position="14"/>
        <end position="99"/>
    </location>
</feature>
<name>A0A382R3Y0_9ZZZZ</name>
<dbReference type="InterPro" id="IPR058713">
    <property type="entry name" value="DMF_alpha_dom"/>
</dbReference>
<dbReference type="Pfam" id="PF26354">
    <property type="entry name" value="DMF_alpha"/>
    <property type="match status" value="1"/>
</dbReference>
<dbReference type="EMBL" id="UINC01118917">
    <property type="protein sequence ID" value="SVC92376.1"/>
    <property type="molecule type" value="Genomic_DNA"/>
</dbReference>
<organism evidence="2">
    <name type="scientific">marine metagenome</name>
    <dbReference type="NCBI Taxonomy" id="408172"/>
    <lineage>
        <taxon>unclassified sequences</taxon>
        <taxon>metagenomes</taxon>
        <taxon>ecological metagenomes</taxon>
    </lineage>
</organism>
<gene>
    <name evidence="2" type="ORF">METZ01_LOCUS345230</name>
</gene>
<reference evidence="2" key="1">
    <citation type="submission" date="2018-05" db="EMBL/GenBank/DDBJ databases">
        <authorList>
            <person name="Lanie J.A."/>
            <person name="Ng W.-L."/>
            <person name="Kazmierczak K.M."/>
            <person name="Andrzejewski T.M."/>
            <person name="Davidsen T.M."/>
            <person name="Wayne K.J."/>
            <person name="Tettelin H."/>
            <person name="Glass J.I."/>
            <person name="Rusch D."/>
            <person name="Podicherti R."/>
            <person name="Tsui H.-C.T."/>
            <person name="Winkler M.E."/>
        </authorList>
    </citation>
    <scope>NUCLEOTIDE SEQUENCE</scope>
</reference>
<dbReference type="AlphaFoldDB" id="A0A382R3Y0"/>
<proteinExistence type="predicted"/>
<accession>A0A382R3Y0</accession>
<sequence>MSNKGLKILSEPKNKDLIKKFLNNPLGRHSVEVQRIADAIRELPISNKHVLIRRQRDMPFEVGRLTGQRGETIKIVEGLKFDTLLEAERAILITRLREYFGNDFLEPQ</sequence>
<evidence type="ECO:0000259" key="1">
    <source>
        <dbReference type="Pfam" id="PF26354"/>
    </source>
</evidence>